<dbReference type="Proteomes" id="UP000280696">
    <property type="component" value="Unassembled WGS sequence"/>
</dbReference>
<keyword evidence="2" id="KW-1185">Reference proteome</keyword>
<name>A0A3A9AWW7_9FIRM</name>
<evidence type="ECO:0000313" key="2">
    <source>
        <dbReference type="Proteomes" id="UP000280696"/>
    </source>
</evidence>
<reference evidence="1 2" key="1">
    <citation type="submission" date="2018-09" db="EMBL/GenBank/DDBJ databases">
        <title>Murine metabolic-syndrome-specific gut microbial biobank.</title>
        <authorList>
            <person name="Liu C."/>
        </authorList>
    </citation>
    <scope>NUCLEOTIDE SEQUENCE [LARGE SCALE GENOMIC DNA]</scope>
    <source>
        <strain evidence="1 2">0.1xD8-82</strain>
    </source>
</reference>
<protein>
    <submittedName>
        <fullName evidence="1">Uncharacterized protein</fullName>
    </submittedName>
</protein>
<dbReference type="EMBL" id="RAYQ01000006">
    <property type="protein sequence ID" value="RKI92061.1"/>
    <property type="molecule type" value="Genomic_DNA"/>
</dbReference>
<accession>A0A3A9AWW7</accession>
<comment type="caution">
    <text evidence="1">The sequence shown here is derived from an EMBL/GenBank/DDBJ whole genome shotgun (WGS) entry which is preliminary data.</text>
</comment>
<sequence>MGKYKNPVPVVLDDYVSKTVRIEFSFEQYVTKGEAAQGINDLLRETNGKIPMEWIKLVNPTLTVDKKEID</sequence>
<dbReference type="AlphaFoldDB" id="A0A3A9AWW7"/>
<dbReference type="OrthoDB" id="9803589at2"/>
<organism evidence="1 2">
    <name type="scientific">Parablautia intestinalis</name>
    <dbReference type="NCBI Taxonomy" id="2320100"/>
    <lineage>
        <taxon>Bacteria</taxon>
        <taxon>Bacillati</taxon>
        <taxon>Bacillota</taxon>
        <taxon>Clostridia</taxon>
        <taxon>Lachnospirales</taxon>
        <taxon>Lachnospiraceae</taxon>
        <taxon>Parablautia</taxon>
    </lineage>
</organism>
<proteinExistence type="predicted"/>
<evidence type="ECO:0000313" key="1">
    <source>
        <dbReference type="EMBL" id="RKI92061.1"/>
    </source>
</evidence>
<dbReference type="RefSeq" id="WP_120468673.1">
    <property type="nucleotide sequence ID" value="NZ_RAYQ01000006.1"/>
</dbReference>
<gene>
    <name evidence="1" type="ORF">D7V94_08310</name>
</gene>